<dbReference type="InParanoid" id="A0A369IZ61"/>
<dbReference type="Proteomes" id="UP000076154">
    <property type="component" value="Unassembled WGS sequence"/>
</dbReference>
<accession>A0A369IZ61</accession>
<comment type="caution">
    <text evidence="2">The sequence shown here is derived from an EMBL/GenBank/DDBJ whole genome shotgun (WGS) entry which is preliminary data.</text>
</comment>
<evidence type="ECO:0000313" key="3">
    <source>
        <dbReference type="Proteomes" id="UP000076154"/>
    </source>
</evidence>
<feature type="compositionally biased region" description="Polar residues" evidence="1">
    <location>
        <begin position="78"/>
        <end position="92"/>
    </location>
</feature>
<feature type="compositionally biased region" description="Polar residues" evidence="1">
    <location>
        <begin position="52"/>
        <end position="62"/>
    </location>
</feature>
<gene>
    <name evidence="2" type="ORF">Hypma_005503</name>
</gene>
<evidence type="ECO:0000256" key="1">
    <source>
        <dbReference type="SAM" id="MobiDB-lite"/>
    </source>
</evidence>
<proteinExistence type="predicted"/>
<sequence>MGPLLSKLPEEPPKGTSPDPPNCFLPPTGGPLQHHPPWTFTVPLSHRRRSFTARTLQGSLKSAQEKHHPRTTPAPPSTVESDSKGTTPQQYDGTDHHAAPPTIGRGHAREVPLHFY</sequence>
<protein>
    <submittedName>
        <fullName evidence="2">Uncharacterized protein</fullName>
    </submittedName>
</protein>
<feature type="region of interest" description="Disordered" evidence="1">
    <location>
        <begin position="1"/>
        <end position="116"/>
    </location>
</feature>
<evidence type="ECO:0000313" key="2">
    <source>
        <dbReference type="EMBL" id="RDB15008.1"/>
    </source>
</evidence>
<dbReference type="EMBL" id="LUEZ02000232">
    <property type="protein sequence ID" value="RDB15008.1"/>
    <property type="molecule type" value="Genomic_DNA"/>
</dbReference>
<feature type="compositionally biased region" description="Basic and acidic residues" evidence="1">
    <location>
        <begin position="107"/>
        <end position="116"/>
    </location>
</feature>
<dbReference type="AlphaFoldDB" id="A0A369IZ61"/>
<organism evidence="2 3">
    <name type="scientific">Hypsizygus marmoreus</name>
    <name type="common">White beech mushroom</name>
    <name type="synonym">Agaricus marmoreus</name>
    <dbReference type="NCBI Taxonomy" id="39966"/>
    <lineage>
        <taxon>Eukaryota</taxon>
        <taxon>Fungi</taxon>
        <taxon>Dikarya</taxon>
        <taxon>Basidiomycota</taxon>
        <taxon>Agaricomycotina</taxon>
        <taxon>Agaricomycetes</taxon>
        <taxon>Agaricomycetidae</taxon>
        <taxon>Agaricales</taxon>
        <taxon>Tricholomatineae</taxon>
        <taxon>Lyophyllaceae</taxon>
        <taxon>Hypsizygus</taxon>
    </lineage>
</organism>
<reference evidence="2" key="1">
    <citation type="submission" date="2018-04" db="EMBL/GenBank/DDBJ databases">
        <title>Whole genome sequencing of Hypsizygus marmoreus.</title>
        <authorList>
            <person name="Choi I.-G."/>
            <person name="Min B."/>
            <person name="Kim J.-G."/>
            <person name="Kim S."/>
            <person name="Oh Y.-L."/>
            <person name="Kong W.-S."/>
            <person name="Park H."/>
            <person name="Jeong J."/>
            <person name="Song E.-S."/>
        </authorList>
    </citation>
    <scope>NUCLEOTIDE SEQUENCE [LARGE SCALE GENOMIC DNA]</scope>
    <source>
        <strain evidence="2">51987-8</strain>
    </source>
</reference>
<keyword evidence="3" id="KW-1185">Reference proteome</keyword>
<name>A0A369IZ61_HYPMA</name>